<dbReference type="SUPFAM" id="SSF75005">
    <property type="entry name" value="Arabinanase/levansucrase/invertase"/>
    <property type="match status" value="1"/>
</dbReference>
<dbReference type="AlphaFoldDB" id="A0A1W6LLF6"/>
<dbReference type="EMBL" id="CP021023">
    <property type="protein sequence ID" value="ARN56628.1"/>
    <property type="molecule type" value="Genomic_DNA"/>
</dbReference>
<dbReference type="PANTHER" id="PTHR42800">
    <property type="entry name" value="EXOINULINASE INUD (AFU_ORTHOLOGUE AFUA_5G00480)"/>
    <property type="match status" value="1"/>
</dbReference>
<dbReference type="InterPro" id="IPR001362">
    <property type="entry name" value="Glyco_hydro_32"/>
</dbReference>
<sequence length="736" mass="82690">MFKCSTLKLFPCIALAFLLAVFSVRGNVLAYESFNLNSNQDILIEDFESEDYGEWQVEGEAFGSGPAQGALPGQMEVGGFRGDRLANSYHGGDDSKGTLTSAKFEVKRPYISFLIGGGGYEGETCINLLSGGEVVRTAEGTNTQSGGSEQLMWDSWNVKKLHGKMVQIQIVDSRTGGWGHINIDHIIQSTKARRVVHDKQREFEFSSKYLNFPVKNGAAKRWISLFIDGEKVREFDIEIAPEDPDFWVYLDVSEFAGKTGSLQIDRCSTEWEMGFDAVYQADSFPGQDNLYQEKRRPQFHFTSRRGWMNDTNGMVYHDGKYHLFYQHNPYGWKWGNMTWGHAVSTDLLHWDEWGDAIHPDQMGTIFSGSAVVDHNNTSGFQTGSGEPLVAFYTSAGNNGQWSRGEPFTQSAAYSYDGGRSFTKYEGNPIIGEIAGGTRDPKVFWHDPTNKWVMVLWIKEDIFSLFTSDDLKNWQRRSDIPGFFECPEMFELPVDGDPARSKWVVYGASGDYKLGDFNGTEFAAETEKIKYEYGNCFYASQTFNNVPKSDGRRIQMGWGRGIKMTDMPFNQMILFPVRLTLHSTDDGVRMFANPVREIANLHNQHWRSSEKLVRPGENPLSDISGELFHIKAVIEPRGADKIEFIIRDTAVSYDSSAQQLSCNGKSAPADLENGKLTLELLVDRMSIEIFAQNGRIYMPMGVDLTGGPKSLGFSSEGGNAFIESLDVYSLNSIWLSE</sequence>
<comment type="similarity">
    <text evidence="1 4">Belongs to the glycosyl hydrolase 32 family.</text>
</comment>
<dbReference type="EC" id="3.2.1.80" evidence="7"/>
<dbReference type="InterPro" id="IPR013148">
    <property type="entry name" value="Glyco_hydro_32_N"/>
</dbReference>
<dbReference type="STRING" id="1941349.STSP1_01015"/>
<evidence type="ECO:0000256" key="2">
    <source>
        <dbReference type="ARBA" id="ARBA00022801"/>
    </source>
</evidence>
<name>A0A1W6LLF6_9BACT</name>
<evidence type="ECO:0000256" key="3">
    <source>
        <dbReference type="ARBA" id="ARBA00023295"/>
    </source>
</evidence>
<feature type="domain" description="Glycosyl hydrolase family 32 C-terminal" evidence="6">
    <location>
        <begin position="609"/>
        <end position="697"/>
    </location>
</feature>
<dbReference type="InterPro" id="IPR013320">
    <property type="entry name" value="ConA-like_dom_sf"/>
</dbReference>
<keyword evidence="2 4" id="KW-0378">Hydrolase</keyword>
<evidence type="ECO:0000313" key="7">
    <source>
        <dbReference type="EMBL" id="ARN56628.1"/>
    </source>
</evidence>
<dbReference type="GO" id="GO:0005987">
    <property type="term" value="P:sucrose catabolic process"/>
    <property type="evidence" value="ECO:0007669"/>
    <property type="project" value="TreeGrafter"/>
</dbReference>
<dbReference type="RefSeq" id="WP_085755317.1">
    <property type="nucleotide sequence ID" value="NZ_CP021023.1"/>
</dbReference>
<dbReference type="PANTHER" id="PTHR42800:SF1">
    <property type="entry name" value="EXOINULINASE INUD (AFU_ORTHOLOGUE AFUA_5G00480)"/>
    <property type="match status" value="1"/>
</dbReference>
<keyword evidence="8" id="KW-1185">Reference proteome</keyword>
<dbReference type="GO" id="GO:0051669">
    <property type="term" value="F:fructan beta-fructosidase activity"/>
    <property type="evidence" value="ECO:0007669"/>
    <property type="project" value="UniProtKB-EC"/>
</dbReference>
<reference evidence="8" key="1">
    <citation type="submission" date="2017-04" db="EMBL/GenBank/DDBJ databases">
        <title>Comparative genomics and description of representatives of a novel lineage of planctomycetes thriving in anoxic sediments.</title>
        <authorList>
            <person name="Spring S."/>
            <person name="Bunk B."/>
            <person name="Sproer C."/>
        </authorList>
    </citation>
    <scope>NUCLEOTIDE SEQUENCE [LARGE SCALE GENOMIC DNA]</scope>
    <source>
        <strain evidence="8">ST-PulAB-D4</strain>
    </source>
</reference>
<dbReference type="Proteomes" id="UP000193334">
    <property type="component" value="Chromosome"/>
</dbReference>
<dbReference type="InterPro" id="IPR013189">
    <property type="entry name" value="Glyco_hydro_32_C"/>
</dbReference>
<dbReference type="CDD" id="cd18622">
    <property type="entry name" value="GH32_Inu-like"/>
    <property type="match status" value="1"/>
</dbReference>
<accession>A0A1W6LLF6</accession>
<dbReference type="Pfam" id="PF00251">
    <property type="entry name" value="Glyco_hydro_32N"/>
    <property type="match status" value="1"/>
</dbReference>
<dbReference type="SUPFAM" id="SSF49899">
    <property type="entry name" value="Concanavalin A-like lectins/glucanases"/>
    <property type="match status" value="1"/>
</dbReference>
<evidence type="ECO:0000256" key="1">
    <source>
        <dbReference type="ARBA" id="ARBA00009902"/>
    </source>
</evidence>
<feature type="domain" description="Glycosyl hydrolase family 32 N-terminal" evidence="5">
    <location>
        <begin position="300"/>
        <end position="583"/>
    </location>
</feature>
<dbReference type="KEGG" id="pbp:STSP1_01015"/>
<gene>
    <name evidence="7" type="primary">sacC</name>
    <name evidence="7" type="ORF">STSP1_01015</name>
</gene>
<dbReference type="Gene3D" id="2.60.120.560">
    <property type="entry name" value="Exo-inulinase, domain 1"/>
    <property type="match status" value="1"/>
</dbReference>
<keyword evidence="3 4" id="KW-0326">Glycosidase</keyword>
<evidence type="ECO:0000259" key="5">
    <source>
        <dbReference type="Pfam" id="PF00251"/>
    </source>
</evidence>
<evidence type="ECO:0000259" key="6">
    <source>
        <dbReference type="Pfam" id="PF08244"/>
    </source>
</evidence>
<evidence type="ECO:0000256" key="4">
    <source>
        <dbReference type="RuleBase" id="RU362110"/>
    </source>
</evidence>
<dbReference type="GO" id="GO:0005737">
    <property type="term" value="C:cytoplasm"/>
    <property type="evidence" value="ECO:0007669"/>
    <property type="project" value="TreeGrafter"/>
</dbReference>
<protein>
    <submittedName>
        <fullName evidence="7">Levanase</fullName>
        <ecNumber evidence="7">3.2.1.80</ecNumber>
    </submittedName>
</protein>
<evidence type="ECO:0000313" key="8">
    <source>
        <dbReference type="Proteomes" id="UP000193334"/>
    </source>
</evidence>
<dbReference type="Gene3D" id="2.115.10.20">
    <property type="entry name" value="Glycosyl hydrolase domain, family 43"/>
    <property type="match status" value="1"/>
</dbReference>
<proteinExistence type="inferred from homology"/>
<organism evidence="7 8">
    <name type="scientific">Sedimentisphaera salicampi</name>
    <dbReference type="NCBI Taxonomy" id="1941349"/>
    <lineage>
        <taxon>Bacteria</taxon>
        <taxon>Pseudomonadati</taxon>
        <taxon>Planctomycetota</taxon>
        <taxon>Phycisphaerae</taxon>
        <taxon>Sedimentisphaerales</taxon>
        <taxon>Sedimentisphaeraceae</taxon>
        <taxon>Sedimentisphaera</taxon>
    </lineage>
</organism>
<dbReference type="SMART" id="SM00640">
    <property type="entry name" value="Glyco_32"/>
    <property type="match status" value="1"/>
</dbReference>
<dbReference type="GO" id="GO:0004575">
    <property type="term" value="F:sucrose alpha-glucosidase activity"/>
    <property type="evidence" value="ECO:0007669"/>
    <property type="project" value="TreeGrafter"/>
</dbReference>
<dbReference type="Pfam" id="PF08244">
    <property type="entry name" value="Glyco_hydro_32C"/>
    <property type="match status" value="1"/>
</dbReference>
<dbReference type="InterPro" id="IPR023296">
    <property type="entry name" value="Glyco_hydro_beta-prop_sf"/>
</dbReference>